<sequence>MAGRRVYCITKSDGSLVVLLKYCLSYGNAGMNDIRERGKYGLAFGDRSASDRCRIRAGDVPDRLMKNRSSSGGVSTLTCKCAGDCSVVVKSFD</sequence>
<accession>A0A4C1ZCN4</accession>
<protein>
    <submittedName>
        <fullName evidence="1">Uncharacterized protein</fullName>
    </submittedName>
</protein>
<dbReference type="EMBL" id="BGZK01001717">
    <property type="protein sequence ID" value="GBP85122.1"/>
    <property type="molecule type" value="Genomic_DNA"/>
</dbReference>
<evidence type="ECO:0000313" key="1">
    <source>
        <dbReference type="EMBL" id="GBP85122.1"/>
    </source>
</evidence>
<evidence type="ECO:0000313" key="2">
    <source>
        <dbReference type="Proteomes" id="UP000299102"/>
    </source>
</evidence>
<proteinExistence type="predicted"/>
<comment type="caution">
    <text evidence="1">The sequence shown here is derived from an EMBL/GenBank/DDBJ whole genome shotgun (WGS) entry which is preliminary data.</text>
</comment>
<name>A0A4C1ZCN4_EUMVA</name>
<keyword evidence="2" id="KW-1185">Reference proteome</keyword>
<organism evidence="1 2">
    <name type="scientific">Eumeta variegata</name>
    <name type="common">Bagworm moth</name>
    <name type="synonym">Eumeta japonica</name>
    <dbReference type="NCBI Taxonomy" id="151549"/>
    <lineage>
        <taxon>Eukaryota</taxon>
        <taxon>Metazoa</taxon>
        <taxon>Ecdysozoa</taxon>
        <taxon>Arthropoda</taxon>
        <taxon>Hexapoda</taxon>
        <taxon>Insecta</taxon>
        <taxon>Pterygota</taxon>
        <taxon>Neoptera</taxon>
        <taxon>Endopterygota</taxon>
        <taxon>Lepidoptera</taxon>
        <taxon>Glossata</taxon>
        <taxon>Ditrysia</taxon>
        <taxon>Tineoidea</taxon>
        <taxon>Psychidae</taxon>
        <taxon>Oiketicinae</taxon>
        <taxon>Eumeta</taxon>
    </lineage>
</organism>
<dbReference type="AlphaFoldDB" id="A0A4C1ZCN4"/>
<reference evidence="1 2" key="1">
    <citation type="journal article" date="2019" name="Commun. Biol.">
        <title>The bagworm genome reveals a unique fibroin gene that provides high tensile strength.</title>
        <authorList>
            <person name="Kono N."/>
            <person name="Nakamura H."/>
            <person name="Ohtoshi R."/>
            <person name="Tomita M."/>
            <person name="Numata K."/>
            <person name="Arakawa K."/>
        </authorList>
    </citation>
    <scope>NUCLEOTIDE SEQUENCE [LARGE SCALE GENOMIC DNA]</scope>
</reference>
<gene>
    <name evidence="1" type="ORF">EVAR_59142_1</name>
</gene>
<dbReference type="Proteomes" id="UP000299102">
    <property type="component" value="Unassembled WGS sequence"/>
</dbReference>